<evidence type="ECO:0000256" key="9">
    <source>
        <dbReference type="PIRNR" id="PIRNR002869"/>
    </source>
</evidence>
<keyword evidence="4 8" id="KW-0133">Cell shape</keyword>
<evidence type="ECO:0000256" key="6">
    <source>
        <dbReference type="ARBA" id="ARBA00022989"/>
    </source>
</evidence>
<feature type="transmembrane region" description="Helical" evidence="8">
    <location>
        <begin position="84"/>
        <end position="110"/>
    </location>
</feature>
<feature type="transmembrane region" description="Helical" evidence="8">
    <location>
        <begin position="374"/>
        <end position="396"/>
    </location>
</feature>
<dbReference type="GO" id="GO:0015648">
    <property type="term" value="F:lipid-linked peptidoglycan transporter activity"/>
    <property type="evidence" value="ECO:0007669"/>
    <property type="project" value="UniProtKB-UniRule"/>
</dbReference>
<evidence type="ECO:0000256" key="5">
    <source>
        <dbReference type="ARBA" id="ARBA00022984"/>
    </source>
</evidence>
<dbReference type="InterPro" id="IPR051050">
    <property type="entry name" value="Lipid_II_flippase_MurJ/MviN"/>
</dbReference>
<keyword evidence="5 8" id="KW-0573">Peptidoglycan synthesis</keyword>
<feature type="transmembrane region" description="Helical" evidence="8">
    <location>
        <begin position="7"/>
        <end position="24"/>
    </location>
</feature>
<organism evidence="10 11">
    <name type="scientific">Aquisalibacillus elongatus</name>
    <dbReference type="NCBI Taxonomy" id="485577"/>
    <lineage>
        <taxon>Bacteria</taxon>
        <taxon>Bacillati</taxon>
        <taxon>Bacillota</taxon>
        <taxon>Bacilli</taxon>
        <taxon>Bacillales</taxon>
        <taxon>Bacillaceae</taxon>
        <taxon>Aquisalibacillus</taxon>
    </lineage>
</organism>
<comment type="pathway">
    <text evidence="8">Cell wall biogenesis; peptidoglycan biosynthesis.</text>
</comment>
<keyword evidence="11" id="KW-1185">Reference proteome</keyword>
<name>A0A3N5C411_9BACI</name>
<feature type="transmembrane region" description="Helical" evidence="8">
    <location>
        <begin position="301"/>
        <end position="319"/>
    </location>
</feature>
<dbReference type="RefSeq" id="WP_124220980.1">
    <property type="nucleotide sequence ID" value="NZ_RKRF01000008.1"/>
</dbReference>
<feature type="transmembrane region" description="Helical" evidence="8">
    <location>
        <begin position="457"/>
        <end position="476"/>
    </location>
</feature>
<keyword evidence="3 8" id="KW-0812">Transmembrane</keyword>
<dbReference type="GO" id="GO:0009252">
    <property type="term" value="P:peptidoglycan biosynthetic process"/>
    <property type="evidence" value="ECO:0007669"/>
    <property type="project" value="UniProtKB-UniRule"/>
</dbReference>
<dbReference type="GO" id="GO:0034204">
    <property type="term" value="P:lipid translocation"/>
    <property type="evidence" value="ECO:0007669"/>
    <property type="project" value="TreeGrafter"/>
</dbReference>
<dbReference type="PANTHER" id="PTHR47019">
    <property type="entry name" value="LIPID II FLIPPASE MURJ"/>
    <property type="match status" value="1"/>
</dbReference>
<dbReference type="AlphaFoldDB" id="A0A3N5C411"/>
<keyword evidence="2 8" id="KW-1003">Cell membrane</keyword>
<dbReference type="PRINTS" id="PR01806">
    <property type="entry name" value="VIRFACTRMVIN"/>
</dbReference>
<dbReference type="OrthoDB" id="9804143at2"/>
<feature type="transmembrane region" description="Helical" evidence="8">
    <location>
        <begin position="339"/>
        <end position="362"/>
    </location>
</feature>
<feature type="transmembrane region" description="Helical" evidence="8">
    <location>
        <begin position="432"/>
        <end position="451"/>
    </location>
</feature>
<evidence type="ECO:0000256" key="3">
    <source>
        <dbReference type="ARBA" id="ARBA00022692"/>
    </source>
</evidence>
<dbReference type="NCBIfam" id="TIGR01695">
    <property type="entry name" value="murJ_mviN"/>
    <property type="match status" value="1"/>
</dbReference>
<proteinExistence type="inferred from homology"/>
<keyword evidence="7 8" id="KW-0472">Membrane</keyword>
<comment type="caution">
    <text evidence="10">The sequence shown here is derived from an EMBL/GenBank/DDBJ whole genome shotgun (WGS) entry which is preliminary data.</text>
</comment>
<dbReference type="CDD" id="cd13123">
    <property type="entry name" value="MATE_MurJ_like"/>
    <property type="match status" value="1"/>
</dbReference>
<dbReference type="GO" id="GO:0005886">
    <property type="term" value="C:plasma membrane"/>
    <property type="evidence" value="ECO:0007669"/>
    <property type="project" value="UniProtKB-SubCell"/>
</dbReference>
<evidence type="ECO:0000256" key="4">
    <source>
        <dbReference type="ARBA" id="ARBA00022960"/>
    </source>
</evidence>
<feature type="transmembrane region" description="Helical" evidence="8">
    <location>
        <begin position="221"/>
        <end position="241"/>
    </location>
</feature>
<feature type="transmembrane region" description="Helical" evidence="8">
    <location>
        <begin position="261"/>
        <end position="280"/>
    </location>
</feature>
<evidence type="ECO:0000256" key="8">
    <source>
        <dbReference type="HAMAP-Rule" id="MF_02078"/>
    </source>
</evidence>
<dbReference type="GO" id="GO:0071555">
    <property type="term" value="P:cell wall organization"/>
    <property type="evidence" value="ECO:0007669"/>
    <property type="project" value="UniProtKB-UniRule"/>
</dbReference>
<dbReference type="Pfam" id="PF03023">
    <property type="entry name" value="MurJ"/>
    <property type="match status" value="1"/>
</dbReference>
<evidence type="ECO:0000313" key="10">
    <source>
        <dbReference type="EMBL" id="RPF54192.1"/>
    </source>
</evidence>
<keyword evidence="8 9" id="KW-0961">Cell wall biogenesis/degradation</keyword>
<protein>
    <recommendedName>
        <fullName evidence="8">Probable lipid II flippase MurJ</fullName>
    </recommendedName>
</protein>
<keyword evidence="8 9" id="KW-0813">Transport</keyword>
<keyword evidence="6 8" id="KW-1133">Transmembrane helix</keyword>
<dbReference type="GO" id="GO:0008360">
    <property type="term" value="P:regulation of cell shape"/>
    <property type="evidence" value="ECO:0007669"/>
    <property type="project" value="UniProtKB-UniRule"/>
</dbReference>
<feature type="transmembrane region" description="Helical" evidence="8">
    <location>
        <begin position="44"/>
        <end position="63"/>
    </location>
</feature>
<dbReference type="UniPathway" id="UPA00219"/>
<comment type="function">
    <text evidence="8 9">Involved in peptidoglycan biosynthesis. Transports lipid-linked peptidoglycan precursors from the inner to the outer leaflet of the cytoplasmic membrane.</text>
</comment>
<dbReference type="HAMAP" id="MF_02078">
    <property type="entry name" value="MurJ_MviN"/>
    <property type="match status" value="1"/>
</dbReference>
<reference evidence="10 11" key="1">
    <citation type="submission" date="2018-11" db="EMBL/GenBank/DDBJ databases">
        <title>Genomic Encyclopedia of Type Strains, Phase IV (KMG-IV): sequencing the most valuable type-strain genomes for metagenomic binning, comparative biology and taxonomic classification.</title>
        <authorList>
            <person name="Goeker M."/>
        </authorList>
    </citation>
    <scope>NUCLEOTIDE SEQUENCE [LARGE SCALE GENOMIC DNA]</scope>
    <source>
        <strain evidence="10 11">DSM 18090</strain>
    </source>
</reference>
<evidence type="ECO:0000313" key="11">
    <source>
        <dbReference type="Proteomes" id="UP000276443"/>
    </source>
</evidence>
<sequence length="491" mass="55477">MAKRQTFFQAFSWIAILTLISKLLGFVREAIIASLFGASLMADMIYVALIIPTIAFTVIGTAIQGQLLPAYIASSGRRVFQQYSFLFITISFGLLTAILLLIQPIVMVIAPGFNSQESLVTSWLSVIIIPVLIFMTLNSLTQVIFHANDHFTPPAVGPVVNNVVTILIIVMFYSTFHIYSVALGILVGSIGQFLYQFSIVKEKSLLWPSFKNVHFKSQLKKLKPIFPIIIAALALQLNLLVDRVVASFLDEGGIAALNYSYRLLWIPLSILLMPITTIFYPKMTRALKLNNLNYYRELIANGFNVILLIALPIMLVMLLESDSIIKIVYERGAFSVEATVRTSGALLFYTVGLLFFATREYFVHHFYAHERYRNVMYGSLIGVTINILLSVILAQYIGINGIAVATSFSMFVQTIYYYYFIRKDYFILNLSIIAKAVFSITLIGLVIQLLRPLINDWQYISFLITTLITFGFYFLLLQKEVTRMLEDMKGT</sequence>
<evidence type="ECO:0000256" key="7">
    <source>
        <dbReference type="ARBA" id="ARBA00023136"/>
    </source>
</evidence>
<comment type="subcellular location">
    <subcellularLocation>
        <location evidence="1 8">Cell membrane</location>
        <topology evidence="1 8">Multi-pass membrane protein</topology>
    </subcellularLocation>
</comment>
<dbReference type="PIRSF" id="PIRSF002869">
    <property type="entry name" value="MviN"/>
    <property type="match status" value="1"/>
</dbReference>
<accession>A0A3N5C411</accession>
<gene>
    <name evidence="8" type="primary">murJ</name>
    <name evidence="10" type="ORF">EDC24_1385</name>
</gene>
<feature type="transmembrane region" description="Helical" evidence="8">
    <location>
        <begin position="122"/>
        <end position="143"/>
    </location>
</feature>
<evidence type="ECO:0000256" key="1">
    <source>
        <dbReference type="ARBA" id="ARBA00004651"/>
    </source>
</evidence>
<evidence type="ECO:0000256" key="2">
    <source>
        <dbReference type="ARBA" id="ARBA00022475"/>
    </source>
</evidence>
<dbReference type="InterPro" id="IPR004268">
    <property type="entry name" value="MurJ"/>
</dbReference>
<dbReference type="PANTHER" id="PTHR47019:SF1">
    <property type="entry name" value="LIPID II FLIPPASE MURJ"/>
    <property type="match status" value="1"/>
</dbReference>
<dbReference type="EMBL" id="RKRF01000008">
    <property type="protein sequence ID" value="RPF54192.1"/>
    <property type="molecule type" value="Genomic_DNA"/>
</dbReference>
<dbReference type="Proteomes" id="UP000276443">
    <property type="component" value="Unassembled WGS sequence"/>
</dbReference>
<comment type="similarity">
    <text evidence="8 9">Belongs to the MurJ/MviN family.</text>
</comment>
<feature type="transmembrane region" description="Helical" evidence="8">
    <location>
        <begin position="402"/>
        <end position="420"/>
    </location>
</feature>